<evidence type="ECO:0000313" key="2">
    <source>
        <dbReference type="EMBL" id="CAB3744651.1"/>
    </source>
</evidence>
<sequence length="212" mass="23198">MVDCPRFVAPCRMTVSWPNWKWLVRSMLAAVNRGSSPKLRPGRRPLPKLSGPSNGRSRLSAKDCFFNWAVMSRVDLRWFGFGNVVCAGHASFRSRLINHGTLHALVGQAWRASLLGALGAQQSVAASSRPSSTLRTLPVGSMLVSGLHHAVASIEPQRKSDPSIHILCRMTASLRATATTARRCPRLFSSRLPHALSVHQEALRETSAWAAV</sequence>
<evidence type="ECO:0000313" key="3">
    <source>
        <dbReference type="Proteomes" id="UP000494205"/>
    </source>
</evidence>
<evidence type="ECO:0000256" key="1">
    <source>
        <dbReference type="SAM" id="MobiDB-lite"/>
    </source>
</evidence>
<proteinExistence type="predicted"/>
<protein>
    <submittedName>
        <fullName evidence="2">Uncharacterized protein</fullName>
    </submittedName>
</protein>
<dbReference type="AlphaFoldDB" id="A0A6J5CU07"/>
<name>A0A6J5CU07_9BURK</name>
<reference evidence="2 3" key="1">
    <citation type="submission" date="2020-04" db="EMBL/GenBank/DDBJ databases">
        <authorList>
            <person name="De Canck E."/>
        </authorList>
    </citation>
    <scope>NUCLEOTIDE SEQUENCE [LARGE SCALE GENOMIC DNA]</scope>
    <source>
        <strain evidence="2 3">LMG 27174</strain>
    </source>
</reference>
<organism evidence="2 3">
    <name type="scientific">Paraburkholderia rhynchosiae</name>
    <dbReference type="NCBI Taxonomy" id="487049"/>
    <lineage>
        <taxon>Bacteria</taxon>
        <taxon>Pseudomonadati</taxon>
        <taxon>Pseudomonadota</taxon>
        <taxon>Betaproteobacteria</taxon>
        <taxon>Burkholderiales</taxon>
        <taxon>Burkholderiaceae</taxon>
        <taxon>Paraburkholderia</taxon>
    </lineage>
</organism>
<accession>A0A6J5CU07</accession>
<dbReference type="Proteomes" id="UP000494205">
    <property type="component" value="Unassembled WGS sequence"/>
</dbReference>
<feature type="region of interest" description="Disordered" evidence="1">
    <location>
        <begin position="34"/>
        <end position="57"/>
    </location>
</feature>
<dbReference type="EMBL" id="CADIJZ010000076">
    <property type="protein sequence ID" value="CAB3744651.1"/>
    <property type="molecule type" value="Genomic_DNA"/>
</dbReference>
<gene>
    <name evidence="2" type="ORF">LMG27174_07220</name>
</gene>